<sequence length="334" mass="36092">MYNSTEVSKELGVLMLQGWVLTDVACSNCPTPLMRSPKGRTPVVMRCVNCEANNAQNAATADLDGSHRASSPGGNTSSDTHLSGRSTPPTEISSHLSSPTFAPVLVDTPEMIRRRAQSDRASALIASKMIEGWAMLADECPNPRCYGVPLIRPPSRVRDESPDPRKECVICGTVYISDKDSGQLKVATGSSTTLPRDAPVPRLQVSVSEPETTPIAQISHKWNAPWARRQVEHRESSSQASSIYEVQEPPNPMPPQTAASLQIIPTDLPVDLPLFSSIGSLNKALGALTKRLDDLTAKVPLPHVEIGEVSQAIDYTATALSKVEELNRLRANRS</sequence>
<keyword evidence="3" id="KW-1185">Reference proteome</keyword>
<feature type="compositionally biased region" description="Polar residues" evidence="1">
    <location>
        <begin position="68"/>
        <end position="98"/>
    </location>
</feature>
<reference evidence="2 3" key="1">
    <citation type="journal article" date="2016" name="Mol. Biol. Evol.">
        <title>Comparative Genomics of Early-Diverging Mushroom-Forming Fungi Provides Insights into the Origins of Lignocellulose Decay Capabilities.</title>
        <authorList>
            <person name="Nagy L.G."/>
            <person name="Riley R."/>
            <person name="Tritt A."/>
            <person name="Adam C."/>
            <person name="Daum C."/>
            <person name="Floudas D."/>
            <person name="Sun H."/>
            <person name="Yadav J.S."/>
            <person name="Pangilinan J."/>
            <person name="Larsson K.H."/>
            <person name="Matsuura K."/>
            <person name="Barry K."/>
            <person name="Labutti K."/>
            <person name="Kuo R."/>
            <person name="Ohm R.A."/>
            <person name="Bhattacharya S.S."/>
            <person name="Shirouzu T."/>
            <person name="Yoshinaga Y."/>
            <person name="Martin F.M."/>
            <person name="Grigoriev I.V."/>
            <person name="Hibbett D.S."/>
        </authorList>
    </citation>
    <scope>NUCLEOTIDE SEQUENCE [LARGE SCALE GENOMIC DNA]</scope>
    <source>
        <strain evidence="2 3">HHB10207 ss-3</strain>
    </source>
</reference>
<dbReference type="STRING" id="1314776.A0A166BW07"/>
<dbReference type="InterPro" id="IPR009563">
    <property type="entry name" value="SSSCA1"/>
</dbReference>
<proteinExistence type="predicted"/>
<dbReference type="OrthoDB" id="28939at2759"/>
<evidence type="ECO:0000313" key="2">
    <source>
        <dbReference type="EMBL" id="KZT36805.1"/>
    </source>
</evidence>
<dbReference type="EMBL" id="KV428098">
    <property type="protein sequence ID" value="KZT36805.1"/>
    <property type="molecule type" value="Genomic_DNA"/>
</dbReference>
<evidence type="ECO:0000256" key="1">
    <source>
        <dbReference type="SAM" id="MobiDB-lite"/>
    </source>
</evidence>
<accession>A0A166BW07</accession>
<dbReference type="PANTHER" id="PTHR16537">
    <property type="entry name" value="SJOEGREN SYNDROME/SCLERODERMA AUTOANTIGEN 1"/>
    <property type="match status" value="1"/>
</dbReference>
<organism evidence="2 3">
    <name type="scientific">Sistotremastrum suecicum HHB10207 ss-3</name>
    <dbReference type="NCBI Taxonomy" id="1314776"/>
    <lineage>
        <taxon>Eukaryota</taxon>
        <taxon>Fungi</taxon>
        <taxon>Dikarya</taxon>
        <taxon>Basidiomycota</taxon>
        <taxon>Agaricomycotina</taxon>
        <taxon>Agaricomycetes</taxon>
        <taxon>Sistotremastrales</taxon>
        <taxon>Sistotremastraceae</taxon>
        <taxon>Sistotremastrum</taxon>
    </lineage>
</organism>
<feature type="region of interest" description="Disordered" evidence="1">
    <location>
        <begin position="61"/>
        <end position="98"/>
    </location>
</feature>
<dbReference type="Proteomes" id="UP000076798">
    <property type="component" value="Unassembled WGS sequence"/>
</dbReference>
<dbReference type="InterPro" id="IPR051888">
    <property type="entry name" value="UPF0148_domain"/>
</dbReference>
<dbReference type="AlphaFoldDB" id="A0A166BW07"/>
<protein>
    <submittedName>
        <fullName evidence="2">Uncharacterized protein</fullName>
    </submittedName>
</protein>
<dbReference type="Pfam" id="PF06677">
    <property type="entry name" value="Auto_anti-p27"/>
    <property type="match status" value="2"/>
</dbReference>
<evidence type="ECO:0000313" key="3">
    <source>
        <dbReference type="Proteomes" id="UP000076798"/>
    </source>
</evidence>
<feature type="region of interest" description="Disordered" evidence="1">
    <location>
        <begin position="232"/>
        <end position="257"/>
    </location>
</feature>
<name>A0A166BW07_9AGAM</name>
<gene>
    <name evidence="2" type="ORF">SISSUDRAFT_1063331</name>
</gene>
<dbReference type="PANTHER" id="PTHR16537:SF1">
    <property type="entry name" value="PROTEIN ZNRD2"/>
    <property type="match status" value="1"/>
</dbReference>